<proteinExistence type="inferred from homology"/>
<dbReference type="GO" id="GO:0006890">
    <property type="term" value="P:retrograde vesicle-mediated transport, Golgi to endoplasmic reticulum"/>
    <property type="evidence" value="ECO:0007669"/>
    <property type="project" value="InterPro"/>
</dbReference>
<dbReference type="GO" id="GO:0030126">
    <property type="term" value="C:COPI vesicle coat"/>
    <property type="evidence" value="ECO:0007669"/>
    <property type="project" value="TreeGrafter"/>
</dbReference>
<gene>
    <name evidence="11" type="ORF">MCAP1_000317</name>
</gene>
<keyword evidence="8" id="KW-0333">Golgi apparatus</keyword>
<dbReference type="PIRSF" id="PIRSF016478">
    <property type="entry name" value="Coatomer_esu"/>
    <property type="match status" value="1"/>
</dbReference>
<dbReference type="PANTHER" id="PTHR10805:SF0">
    <property type="entry name" value="COATOMER SUBUNIT EPSILON"/>
    <property type="match status" value="1"/>
</dbReference>
<evidence type="ECO:0000256" key="2">
    <source>
        <dbReference type="ARBA" id="ARBA00004347"/>
    </source>
</evidence>
<dbReference type="GO" id="GO:0005198">
    <property type="term" value="F:structural molecule activity"/>
    <property type="evidence" value="ECO:0007669"/>
    <property type="project" value="InterPro"/>
</dbReference>
<evidence type="ECO:0008006" key="13">
    <source>
        <dbReference type="Google" id="ProtNLM"/>
    </source>
</evidence>
<dbReference type="Gene3D" id="1.25.40.10">
    <property type="entry name" value="Tetratricopeptide repeat domain"/>
    <property type="match status" value="1"/>
</dbReference>
<keyword evidence="7" id="KW-0653">Protein transport</keyword>
<keyword evidence="6" id="KW-0931">ER-Golgi transport</keyword>
<evidence type="ECO:0000256" key="1">
    <source>
        <dbReference type="ARBA" id="ARBA00004255"/>
    </source>
</evidence>
<evidence type="ECO:0000256" key="5">
    <source>
        <dbReference type="ARBA" id="ARBA00022490"/>
    </source>
</evidence>
<dbReference type="GO" id="GO:0006891">
    <property type="term" value="P:intra-Golgi vesicle-mediated transport"/>
    <property type="evidence" value="ECO:0007669"/>
    <property type="project" value="TreeGrafter"/>
</dbReference>
<evidence type="ECO:0000313" key="12">
    <source>
        <dbReference type="Proteomes" id="UP001220961"/>
    </source>
</evidence>
<dbReference type="EMBL" id="CP119908">
    <property type="protein sequence ID" value="WFD18105.1"/>
    <property type="molecule type" value="Genomic_DNA"/>
</dbReference>
<comment type="similarity">
    <text evidence="3">Belongs to the COPE family.</text>
</comment>
<dbReference type="PANTHER" id="PTHR10805">
    <property type="entry name" value="COATOMER SUBUNIT EPSILON"/>
    <property type="match status" value="1"/>
</dbReference>
<evidence type="ECO:0000256" key="6">
    <source>
        <dbReference type="ARBA" id="ARBA00022892"/>
    </source>
</evidence>
<comment type="subcellular location">
    <subcellularLocation>
        <location evidence="2">Cytoplasmic vesicle</location>
        <location evidence="2">COPI-coated vesicle membrane</location>
        <topology evidence="2">Peripheral membrane protein</topology>
        <orientation evidence="2">Cytoplasmic side</orientation>
    </subcellularLocation>
    <subcellularLocation>
        <location evidence="1">Golgi apparatus membrane</location>
        <topology evidence="1">Peripheral membrane protein</topology>
        <orientation evidence="1">Cytoplasmic side</orientation>
    </subcellularLocation>
</comment>
<sequence length="331" mass="35252">MGERRARLAPIDWRGRSLTMDPTTFEVQSLFYHNAYAGCIALAQKHTTNGIVDDASLLQLVYAARAALALNDVPGARQLLGEDAEHPAAMSVLLLADLKEMKALGDDAGCADVLEQMTTLLDVVEPGDLASEIVRCNVGLALYESGDKEKALYTLQVTGKGGSTELECVALGVHILLTMHRVDLAEAEYLAARQISDDSLLVQYMEAWIGLVRGGRSTQQAYYVYDEMSQNTTIAHTAHQVPALVGKAVAQAAQAHTAEGNATLDGAVQLDAAYPLVGANQAVLAALSASTSPAEAEALAQQHAQAQPASELAQLWDTKRRELEEALAAMA</sequence>
<keyword evidence="9" id="KW-0472">Membrane</keyword>
<accession>A0AAF0E3X1</accession>
<evidence type="ECO:0000256" key="8">
    <source>
        <dbReference type="ARBA" id="ARBA00023034"/>
    </source>
</evidence>
<keyword evidence="5" id="KW-0963">Cytoplasm</keyword>
<keyword evidence="12" id="KW-1185">Reference proteome</keyword>
<evidence type="ECO:0000256" key="9">
    <source>
        <dbReference type="ARBA" id="ARBA00023136"/>
    </source>
</evidence>
<dbReference type="GO" id="GO:0006888">
    <property type="term" value="P:endoplasmic reticulum to Golgi vesicle-mediated transport"/>
    <property type="evidence" value="ECO:0007669"/>
    <property type="project" value="TreeGrafter"/>
</dbReference>
<keyword evidence="4" id="KW-0813">Transport</keyword>
<dbReference type="GO" id="GO:0015031">
    <property type="term" value="P:protein transport"/>
    <property type="evidence" value="ECO:0007669"/>
    <property type="project" value="UniProtKB-KW"/>
</dbReference>
<dbReference type="InterPro" id="IPR006822">
    <property type="entry name" value="Coatomer_esu"/>
</dbReference>
<name>A0AAF0E3X1_9BASI</name>
<dbReference type="Proteomes" id="UP001220961">
    <property type="component" value="Chromosome 1"/>
</dbReference>
<dbReference type="Pfam" id="PF04733">
    <property type="entry name" value="Coatomer_E"/>
    <property type="match status" value="1"/>
</dbReference>
<evidence type="ECO:0000256" key="10">
    <source>
        <dbReference type="ARBA" id="ARBA00023329"/>
    </source>
</evidence>
<organism evidence="11 12">
    <name type="scientific">Malassezia caprae</name>
    <dbReference type="NCBI Taxonomy" id="1381934"/>
    <lineage>
        <taxon>Eukaryota</taxon>
        <taxon>Fungi</taxon>
        <taxon>Dikarya</taxon>
        <taxon>Basidiomycota</taxon>
        <taxon>Ustilaginomycotina</taxon>
        <taxon>Malasseziomycetes</taxon>
        <taxon>Malasseziales</taxon>
        <taxon>Malasseziaceae</taxon>
        <taxon>Malassezia</taxon>
    </lineage>
</organism>
<reference evidence="11" key="1">
    <citation type="submission" date="2023-03" db="EMBL/GenBank/DDBJ databases">
        <title>Mating type loci evolution in Malassezia.</title>
        <authorList>
            <person name="Coelho M.A."/>
        </authorList>
    </citation>
    <scope>NUCLEOTIDE SEQUENCE</scope>
    <source>
        <strain evidence="11">CBS 10434</strain>
    </source>
</reference>
<dbReference type="AlphaFoldDB" id="A0AAF0E3X1"/>
<evidence type="ECO:0000256" key="4">
    <source>
        <dbReference type="ARBA" id="ARBA00022448"/>
    </source>
</evidence>
<keyword evidence="10" id="KW-0968">Cytoplasmic vesicle</keyword>
<evidence type="ECO:0000256" key="7">
    <source>
        <dbReference type="ARBA" id="ARBA00022927"/>
    </source>
</evidence>
<evidence type="ECO:0000313" key="11">
    <source>
        <dbReference type="EMBL" id="WFD18105.1"/>
    </source>
</evidence>
<dbReference type="GO" id="GO:0000139">
    <property type="term" value="C:Golgi membrane"/>
    <property type="evidence" value="ECO:0007669"/>
    <property type="project" value="UniProtKB-SubCell"/>
</dbReference>
<evidence type="ECO:0000256" key="3">
    <source>
        <dbReference type="ARBA" id="ARBA00008827"/>
    </source>
</evidence>
<dbReference type="InterPro" id="IPR011990">
    <property type="entry name" value="TPR-like_helical_dom_sf"/>
</dbReference>
<protein>
    <recommendedName>
        <fullName evidence="13">Coatomer subunit epsilon</fullName>
    </recommendedName>
</protein>